<dbReference type="Proteomes" id="UP000297535">
    <property type="component" value="Unassembled WGS sequence"/>
</dbReference>
<proteinExistence type="predicted"/>
<evidence type="ECO:0000256" key="1">
    <source>
        <dbReference type="SAM" id="MobiDB-lite"/>
    </source>
</evidence>
<dbReference type="EMBL" id="SRLB01000004">
    <property type="protein sequence ID" value="TGE01116.1"/>
    <property type="molecule type" value="Genomic_DNA"/>
</dbReference>
<evidence type="ECO:0000313" key="2">
    <source>
        <dbReference type="EMBL" id="TGE01116.1"/>
    </source>
</evidence>
<gene>
    <name evidence="2" type="ORF">EU555_05795</name>
</gene>
<accession>A0A4Z0NUB8</accession>
<protein>
    <submittedName>
        <fullName evidence="2">Uncharacterized protein</fullName>
    </submittedName>
</protein>
<evidence type="ECO:0000313" key="3">
    <source>
        <dbReference type="Proteomes" id="UP000297535"/>
    </source>
</evidence>
<reference evidence="2 3" key="1">
    <citation type="submission" date="2019-04" db="EMBL/GenBank/DDBJ databases">
        <authorList>
            <person name="Feng G."/>
            <person name="Zhu H."/>
        </authorList>
    </citation>
    <scope>NUCLEOTIDE SEQUENCE [LARGE SCALE GENOMIC DNA]</scope>
    <source>
        <strain evidence="2 3">6HR-1</strain>
    </source>
</reference>
<dbReference type="RefSeq" id="WP_135413720.1">
    <property type="nucleotide sequence ID" value="NZ_SRLB01000004.1"/>
</dbReference>
<dbReference type="AlphaFoldDB" id="A0A4Z0NUB8"/>
<organism evidence="2 3">
    <name type="scientific">Methylobacterium nonmethylotrophicum</name>
    <dbReference type="NCBI Taxonomy" id="1141884"/>
    <lineage>
        <taxon>Bacteria</taxon>
        <taxon>Pseudomonadati</taxon>
        <taxon>Pseudomonadota</taxon>
        <taxon>Alphaproteobacteria</taxon>
        <taxon>Hyphomicrobiales</taxon>
        <taxon>Methylobacteriaceae</taxon>
        <taxon>Methylobacterium</taxon>
    </lineage>
</organism>
<name>A0A4Z0NUB8_9HYPH</name>
<feature type="compositionally biased region" description="Low complexity" evidence="1">
    <location>
        <begin position="16"/>
        <end position="25"/>
    </location>
</feature>
<comment type="caution">
    <text evidence="2">The sequence shown here is derived from an EMBL/GenBank/DDBJ whole genome shotgun (WGS) entry which is preliminary data.</text>
</comment>
<feature type="region of interest" description="Disordered" evidence="1">
    <location>
        <begin position="1"/>
        <end position="25"/>
    </location>
</feature>
<sequence length="75" mass="8356">MAEKAFTARSADGTVPAGEAAGDEGAPGILFISLFDFRERYRMGLIYPVHDLILRCWRSKIARERSLEGVLQISQ</sequence>
<keyword evidence="3" id="KW-1185">Reference proteome</keyword>